<dbReference type="STRING" id="69332.A0A388K2R4"/>
<dbReference type="InterPro" id="IPR036771">
    <property type="entry name" value="ATPsynth_dsu/esu_N"/>
</dbReference>
<dbReference type="OMA" id="PHQTIYR"/>
<dbReference type="AlphaFoldDB" id="A0A388K2R4"/>
<dbReference type="InterPro" id="IPR020546">
    <property type="entry name" value="ATP_synth_F1_dsu/esu_N"/>
</dbReference>
<dbReference type="Gramene" id="GBG64338">
    <property type="protein sequence ID" value="GBG64338"/>
    <property type="gene ID" value="CBR_g41539"/>
</dbReference>
<evidence type="ECO:0000256" key="4">
    <source>
        <dbReference type="ARBA" id="ARBA00022781"/>
    </source>
</evidence>
<gene>
    <name evidence="11" type="ORF">CBR_g41539</name>
</gene>
<evidence type="ECO:0000259" key="10">
    <source>
        <dbReference type="Pfam" id="PF02823"/>
    </source>
</evidence>
<dbReference type="HAMAP" id="MF_00530">
    <property type="entry name" value="ATP_synth_epsil_bac"/>
    <property type="match status" value="1"/>
</dbReference>
<evidence type="ECO:0000256" key="9">
    <source>
        <dbReference type="ARBA" id="ARBA00023136"/>
    </source>
</evidence>
<evidence type="ECO:0000313" key="11">
    <source>
        <dbReference type="EMBL" id="GBG64338.1"/>
    </source>
</evidence>
<evidence type="ECO:0000256" key="8">
    <source>
        <dbReference type="ARBA" id="ARBA00023128"/>
    </source>
</evidence>
<comment type="caution">
    <text evidence="11">The sequence shown here is derived from an EMBL/GenBank/DDBJ whole genome shotgun (WGS) entry which is preliminary data.</text>
</comment>
<keyword evidence="9" id="KW-0472">Membrane</keyword>
<accession>A0A388K2R4</accession>
<sequence length="211" mass="22643">MLAQRSVRLLLKAGRGGALQSAFPSTKQAFATSSAALPLGEQLEEFRGKWEKAAPNLVFPTIPSQFMKPRPEVPAAIPDKLTFNFFMPHAREIDGEQVDMVILPATTGQMGVLPGHVPTVAQLRPGVLSVHEGKETKQYFVSSGFAFIHANSTTDVCAIEAVPLEDLNPEAVKSGLAFYTEQVNRASTELEKAEAEIGVEVHSAMSGALGL</sequence>
<reference evidence="11 12" key="1">
    <citation type="journal article" date="2018" name="Cell">
        <title>The Chara Genome: Secondary Complexity and Implications for Plant Terrestrialization.</title>
        <authorList>
            <person name="Nishiyama T."/>
            <person name="Sakayama H."/>
            <person name="Vries J.D."/>
            <person name="Buschmann H."/>
            <person name="Saint-Marcoux D."/>
            <person name="Ullrich K.K."/>
            <person name="Haas F.B."/>
            <person name="Vanderstraeten L."/>
            <person name="Becker D."/>
            <person name="Lang D."/>
            <person name="Vosolsobe S."/>
            <person name="Rombauts S."/>
            <person name="Wilhelmsson P.K.I."/>
            <person name="Janitza P."/>
            <person name="Kern R."/>
            <person name="Heyl A."/>
            <person name="Rumpler F."/>
            <person name="Villalobos L.I.A.C."/>
            <person name="Clay J.M."/>
            <person name="Skokan R."/>
            <person name="Toyoda A."/>
            <person name="Suzuki Y."/>
            <person name="Kagoshima H."/>
            <person name="Schijlen E."/>
            <person name="Tajeshwar N."/>
            <person name="Catarino B."/>
            <person name="Hetherington A.J."/>
            <person name="Saltykova A."/>
            <person name="Bonnot C."/>
            <person name="Breuninger H."/>
            <person name="Symeonidi A."/>
            <person name="Radhakrishnan G.V."/>
            <person name="Van Nieuwerburgh F."/>
            <person name="Deforce D."/>
            <person name="Chang C."/>
            <person name="Karol K.G."/>
            <person name="Hedrich R."/>
            <person name="Ulvskov P."/>
            <person name="Glockner G."/>
            <person name="Delwiche C.F."/>
            <person name="Petrasek J."/>
            <person name="Van de Peer Y."/>
            <person name="Friml J."/>
            <person name="Beilby M."/>
            <person name="Dolan L."/>
            <person name="Kohara Y."/>
            <person name="Sugano S."/>
            <person name="Fujiyama A."/>
            <person name="Delaux P.-M."/>
            <person name="Quint M."/>
            <person name="TheiBen G."/>
            <person name="Hagemann M."/>
            <person name="Harholt J."/>
            <person name="Dunand C."/>
            <person name="Zachgo S."/>
            <person name="Langdale J."/>
            <person name="Maumus F."/>
            <person name="Straeten D.V.D."/>
            <person name="Gould S.B."/>
            <person name="Rensing S.A."/>
        </authorList>
    </citation>
    <scope>NUCLEOTIDE SEQUENCE [LARGE SCALE GENOMIC DNA]</scope>
    <source>
        <strain evidence="11 12">S276</strain>
    </source>
</reference>
<proteinExistence type="inferred from homology"/>
<dbReference type="GO" id="GO:0046933">
    <property type="term" value="F:proton-transporting ATP synthase activity, rotational mechanism"/>
    <property type="evidence" value="ECO:0007669"/>
    <property type="project" value="InterPro"/>
</dbReference>
<evidence type="ECO:0000313" key="12">
    <source>
        <dbReference type="Proteomes" id="UP000265515"/>
    </source>
</evidence>
<keyword evidence="6" id="KW-0809">Transit peptide</keyword>
<dbReference type="Pfam" id="PF02823">
    <property type="entry name" value="ATP-synt_DE_N"/>
    <property type="match status" value="1"/>
</dbReference>
<name>A0A388K2R4_CHABU</name>
<dbReference type="Gene3D" id="1.20.5.440">
    <property type="entry name" value="ATP synthase delta/epsilon subunit, C-terminal domain"/>
    <property type="match status" value="1"/>
</dbReference>
<feature type="domain" description="ATP synthase F1 complex delta/epsilon subunit N-terminal" evidence="10">
    <location>
        <begin position="83"/>
        <end position="154"/>
    </location>
</feature>
<dbReference type="GO" id="GO:0005743">
    <property type="term" value="C:mitochondrial inner membrane"/>
    <property type="evidence" value="ECO:0007669"/>
    <property type="project" value="UniProtKB-SubCell"/>
</dbReference>
<keyword evidence="7" id="KW-0406">Ion transport</keyword>
<evidence type="ECO:0000256" key="2">
    <source>
        <dbReference type="ARBA" id="ARBA00005712"/>
    </source>
</evidence>
<comment type="similarity">
    <text evidence="2">Belongs to the ATPase epsilon chain family.</text>
</comment>
<evidence type="ECO:0000256" key="5">
    <source>
        <dbReference type="ARBA" id="ARBA00022792"/>
    </source>
</evidence>
<dbReference type="PANTHER" id="PTHR13822">
    <property type="entry name" value="ATP SYNTHASE DELTA/EPSILON CHAIN"/>
    <property type="match status" value="1"/>
</dbReference>
<comment type="subcellular location">
    <subcellularLocation>
        <location evidence="1">Mitochondrion inner membrane</location>
    </subcellularLocation>
</comment>
<evidence type="ECO:0000256" key="7">
    <source>
        <dbReference type="ARBA" id="ARBA00023065"/>
    </source>
</evidence>
<keyword evidence="8" id="KW-0496">Mitochondrion</keyword>
<dbReference type="CDD" id="cd12152">
    <property type="entry name" value="F1-ATPase_delta"/>
    <property type="match status" value="1"/>
</dbReference>
<dbReference type="GO" id="GO:0045259">
    <property type="term" value="C:proton-transporting ATP synthase complex"/>
    <property type="evidence" value="ECO:0007669"/>
    <property type="project" value="EnsemblPlants"/>
</dbReference>
<keyword evidence="12" id="KW-1185">Reference proteome</keyword>
<keyword evidence="3" id="KW-0813">Transport</keyword>
<dbReference type="SUPFAM" id="SSF51344">
    <property type="entry name" value="Epsilon subunit of F1F0-ATP synthase N-terminal domain"/>
    <property type="match status" value="1"/>
</dbReference>
<keyword evidence="5" id="KW-0999">Mitochondrion inner membrane</keyword>
<dbReference type="Proteomes" id="UP000265515">
    <property type="component" value="Unassembled WGS sequence"/>
</dbReference>
<dbReference type="PANTHER" id="PTHR13822:SF7">
    <property type="entry name" value="ATP SYNTHASE SUBUNIT DELTA, MITOCHONDRIAL"/>
    <property type="match status" value="1"/>
</dbReference>
<protein>
    <recommendedName>
        <fullName evidence="10">ATP synthase F1 complex delta/epsilon subunit N-terminal domain-containing protein</fullName>
    </recommendedName>
</protein>
<organism evidence="11 12">
    <name type="scientific">Chara braunii</name>
    <name type="common">Braun's stonewort</name>
    <dbReference type="NCBI Taxonomy" id="69332"/>
    <lineage>
        <taxon>Eukaryota</taxon>
        <taxon>Viridiplantae</taxon>
        <taxon>Streptophyta</taxon>
        <taxon>Charophyceae</taxon>
        <taxon>Charales</taxon>
        <taxon>Characeae</taxon>
        <taxon>Chara</taxon>
    </lineage>
</organism>
<keyword evidence="4" id="KW-0375">Hydrogen ion transport</keyword>
<evidence type="ECO:0000256" key="6">
    <source>
        <dbReference type="ARBA" id="ARBA00022946"/>
    </source>
</evidence>
<dbReference type="InterPro" id="IPR001469">
    <property type="entry name" value="ATP_synth_F1_dsu/esu"/>
</dbReference>
<dbReference type="OrthoDB" id="270171at2759"/>
<dbReference type="EMBL" id="BFEA01000049">
    <property type="protein sequence ID" value="GBG64338.1"/>
    <property type="molecule type" value="Genomic_DNA"/>
</dbReference>
<evidence type="ECO:0000256" key="3">
    <source>
        <dbReference type="ARBA" id="ARBA00022448"/>
    </source>
</evidence>
<dbReference type="Gene3D" id="2.60.15.10">
    <property type="entry name" value="F0F1 ATP synthase delta/epsilon subunit, N-terminal"/>
    <property type="match status" value="1"/>
</dbReference>
<evidence type="ECO:0000256" key="1">
    <source>
        <dbReference type="ARBA" id="ARBA00004273"/>
    </source>
</evidence>